<dbReference type="STRING" id="1089455.MOPEL_100_00070"/>
<dbReference type="InterPro" id="IPR058248">
    <property type="entry name" value="Lxx211020-like"/>
</dbReference>
<feature type="compositionally biased region" description="Low complexity" evidence="1">
    <location>
        <begin position="202"/>
        <end position="212"/>
    </location>
</feature>
<dbReference type="Proteomes" id="UP000004367">
    <property type="component" value="Unassembled WGS sequence"/>
</dbReference>
<dbReference type="PROSITE" id="PS51257">
    <property type="entry name" value="PROKAR_LIPOPROTEIN"/>
    <property type="match status" value="1"/>
</dbReference>
<keyword evidence="3" id="KW-1185">Reference proteome</keyword>
<dbReference type="InterPro" id="IPR036182">
    <property type="entry name" value="PCuAC_sf"/>
</dbReference>
<dbReference type="Pfam" id="PF04314">
    <property type="entry name" value="PCuAC"/>
    <property type="match status" value="1"/>
</dbReference>
<protein>
    <recommendedName>
        <fullName evidence="4">Copper chaperone PCu(A)C</fullName>
    </recommendedName>
</protein>
<sequence length="212" mass="21118">MSRTVPTLLAVAVLGLAGCGSNESGPNAENSAPATSSGTPAAAVTVTDAWAKAKPDLGGMPMTGAFATLKNTTNAPVVVTGAENTVSPVTELHETVTASGKPTMQKVEGGFTLEPGATRELRPGGDHIMIMKMTKPLNPGDTVTITLTTQDGQKIPVEAVAKTFAGGDEKYHSGEADAGTSGTSGAPSSGHSMPGHTGSEMPATPTTAATSS</sequence>
<feature type="compositionally biased region" description="Low complexity" evidence="1">
    <location>
        <begin position="176"/>
        <end position="190"/>
    </location>
</feature>
<dbReference type="eggNOG" id="COG2847">
    <property type="taxonomic scope" value="Bacteria"/>
</dbReference>
<dbReference type="InterPro" id="IPR007410">
    <property type="entry name" value="LpqE-like"/>
</dbReference>
<evidence type="ECO:0000313" key="2">
    <source>
        <dbReference type="EMBL" id="GAB49319.1"/>
    </source>
</evidence>
<name>H5UUB1_9MICO</name>
<feature type="region of interest" description="Disordered" evidence="1">
    <location>
        <begin position="169"/>
        <end position="212"/>
    </location>
</feature>
<accession>H5UUB1</accession>
<dbReference type="SUPFAM" id="SSF110087">
    <property type="entry name" value="DR1885-like metal-binding protein"/>
    <property type="match status" value="1"/>
</dbReference>
<reference evidence="2 3" key="1">
    <citation type="submission" date="2012-02" db="EMBL/GenBank/DDBJ databases">
        <title>Whole genome shotgun sequence of Mobilicoccus pelagius NBRC 104925.</title>
        <authorList>
            <person name="Yoshida Y."/>
            <person name="Hosoyama A."/>
            <person name="Tsuchikane K."/>
            <person name="Katsumata H."/>
            <person name="Yamazaki S."/>
            <person name="Fujita N."/>
        </authorList>
    </citation>
    <scope>NUCLEOTIDE SEQUENCE [LARGE SCALE GENOMIC DNA]</scope>
    <source>
        <strain evidence="2 3">NBRC 104925</strain>
    </source>
</reference>
<evidence type="ECO:0008006" key="4">
    <source>
        <dbReference type="Google" id="ProtNLM"/>
    </source>
</evidence>
<organism evidence="2 3">
    <name type="scientific">Mobilicoccus pelagius NBRC 104925</name>
    <dbReference type="NCBI Taxonomy" id="1089455"/>
    <lineage>
        <taxon>Bacteria</taxon>
        <taxon>Bacillati</taxon>
        <taxon>Actinomycetota</taxon>
        <taxon>Actinomycetes</taxon>
        <taxon>Micrococcales</taxon>
        <taxon>Dermatophilaceae</taxon>
        <taxon>Mobilicoccus</taxon>
    </lineage>
</organism>
<dbReference type="Gene3D" id="2.60.40.1890">
    <property type="entry name" value="PCu(A)C copper chaperone"/>
    <property type="match status" value="1"/>
</dbReference>
<dbReference type="AlphaFoldDB" id="H5UUB1"/>
<comment type="caution">
    <text evidence="2">The sequence shown here is derived from an EMBL/GenBank/DDBJ whole genome shotgun (WGS) entry which is preliminary data.</text>
</comment>
<evidence type="ECO:0000313" key="3">
    <source>
        <dbReference type="Proteomes" id="UP000004367"/>
    </source>
</evidence>
<evidence type="ECO:0000256" key="1">
    <source>
        <dbReference type="SAM" id="MobiDB-lite"/>
    </source>
</evidence>
<dbReference type="PANTHER" id="PTHR36302:SF1">
    <property type="entry name" value="COPPER CHAPERONE PCU(A)C"/>
    <property type="match status" value="1"/>
</dbReference>
<dbReference type="RefSeq" id="WP_009483162.1">
    <property type="nucleotide sequence ID" value="NZ_BAFE01000077.1"/>
</dbReference>
<gene>
    <name evidence="2" type="ORF">MOPEL_100_00070</name>
</gene>
<dbReference type="PANTHER" id="PTHR36302">
    <property type="entry name" value="BLR7088 PROTEIN"/>
    <property type="match status" value="1"/>
</dbReference>
<proteinExistence type="predicted"/>
<dbReference type="EMBL" id="BAFE01000077">
    <property type="protein sequence ID" value="GAB49319.1"/>
    <property type="molecule type" value="Genomic_DNA"/>
</dbReference>